<comment type="caution">
    <text evidence="2">The sequence shown here is derived from an EMBL/GenBank/DDBJ whole genome shotgun (WGS) entry which is preliminary data.</text>
</comment>
<accession>A0A086N2A1</accession>
<sequence>MGSWVRAGGKSMSSKRATRPRPNSPTRKRYDRSRARPDAVRRPADSRRQPITAADVQNSGTRAGVRVDVSVVTSCIVSPECA</sequence>
<dbReference type="AlphaFoldDB" id="A0A086N2A1"/>
<gene>
    <name evidence="2" type="ORF">FM21_03720</name>
</gene>
<evidence type="ECO:0000313" key="2">
    <source>
        <dbReference type="EMBL" id="KFG75269.1"/>
    </source>
</evidence>
<reference evidence="2 3" key="1">
    <citation type="submission" date="2014-05" db="EMBL/GenBank/DDBJ databases">
        <title>Complete genome sequence of the Streptomyces mutabilis TRM45540.</title>
        <authorList>
            <person name="Luo X."/>
            <person name="Zhang L."/>
        </authorList>
    </citation>
    <scope>NUCLEOTIDE SEQUENCE [LARGE SCALE GENOMIC DNA]</scope>
    <source>
        <strain evidence="2 3">TRM45540</strain>
    </source>
</reference>
<feature type="region of interest" description="Disordered" evidence="1">
    <location>
        <begin position="1"/>
        <end position="61"/>
    </location>
</feature>
<feature type="compositionally biased region" description="Basic and acidic residues" evidence="1">
    <location>
        <begin position="32"/>
        <end position="48"/>
    </location>
</feature>
<protein>
    <submittedName>
        <fullName evidence="2">Uncharacterized protein</fullName>
    </submittedName>
</protein>
<dbReference type="HOGENOM" id="CLU_2556881_0_0_11"/>
<evidence type="ECO:0000313" key="3">
    <source>
        <dbReference type="Proteomes" id="UP000029095"/>
    </source>
</evidence>
<dbReference type="EMBL" id="JNFQ01000001">
    <property type="protein sequence ID" value="KFG75269.1"/>
    <property type="molecule type" value="Genomic_DNA"/>
</dbReference>
<dbReference type="Proteomes" id="UP000029095">
    <property type="component" value="Unassembled WGS sequence"/>
</dbReference>
<evidence type="ECO:0000256" key="1">
    <source>
        <dbReference type="SAM" id="MobiDB-lite"/>
    </source>
</evidence>
<name>A0A086N2A1_9ACTN</name>
<proteinExistence type="predicted"/>
<organism evidence="2 3">
    <name type="scientific">Streptomyces mutabilis</name>
    <dbReference type="NCBI Taxonomy" id="67332"/>
    <lineage>
        <taxon>Bacteria</taxon>
        <taxon>Bacillati</taxon>
        <taxon>Actinomycetota</taxon>
        <taxon>Actinomycetes</taxon>
        <taxon>Kitasatosporales</taxon>
        <taxon>Streptomycetaceae</taxon>
        <taxon>Streptomyces</taxon>
    </lineage>
</organism>
<keyword evidence="3" id="KW-1185">Reference proteome</keyword>